<proteinExistence type="inferred from homology"/>
<dbReference type="PANTHER" id="PTHR12919">
    <property type="entry name" value="30S RIBOSOMAL PROTEIN S16"/>
    <property type="match status" value="1"/>
</dbReference>
<name>A0A1G2SEC3_9BACT</name>
<dbReference type="GO" id="GO:0015935">
    <property type="term" value="C:small ribosomal subunit"/>
    <property type="evidence" value="ECO:0007669"/>
    <property type="project" value="TreeGrafter"/>
</dbReference>
<evidence type="ECO:0000256" key="1">
    <source>
        <dbReference type="ARBA" id="ARBA00022980"/>
    </source>
</evidence>
<keyword evidence="1 3" id="KW-0689">Ribosomal protein</keyword>
<dbReference type="HAMAP" id="MF_00385">
    <property type="entry name" value="Ribosomal_bS16"/>
    <property type="match status" value="1"/>
</dbReference>
<reference evidence="4 5" key="1">
    <citation type="journal article" date="2016" name="Nat. Commun.">
        <title>Thousands of microbial genomes shed light on interconnected biogeochemical processes in an aquifer system.</title>
        <authorList>
            <person name="Anantharaman K."/>
            <person name="Brown C.T."/>
            <person name="Hug L.A."/>
            <person name="Sharon I."/>
            <person name="Castelle C.J."/>
            <person name="Probst A.J."/>
            <person name="Thomas B.C."/>
            <person name="Singh A."/>
            <person name="Wilkins M.J."/>
            <person name="Karaoz U."/>
            <person name="Brodie E.L."/>
            <person name="Williams K.H."/>
            <person name="Hubbard S.S."/>
            <person name="Banfield J.F."/>
        </authorList>
    </citation>
    <scope>NUCLEOTIDE SEQUENCE [LARGE SCALE GENOMIC DNA]</scope>
</reference>
<evidence type="ECO:0000256" key="3">
    <source>
        <dbReference type="HAMAP-Rule" id="MF_00385"/>
    </source>
</evidence>
<dbReference type="Gene3D" id="3.30.1320.10">
    <property type="match status" value="1"/>
</dbReference>
<protein>
    <recommendedName>
        <fullName evidence="3">Small ribosomal subunit protein bS16</fullName>
    </recommendedName>
</protein>
<dbReference type="Proteomes" id="UP000177987">
    <property type="component" value="Unassembled WGS sequence"/>
</dbReference>
<dbReference type="NCBIfam" id="TIGR00002">
    <property type="entry name" value="S16"/>
    <property type="match status" value="1"/>
</dbReference>
<comment type="similarity">
    <text evidence="3">Belongs to the bacterial ribosomal protein bS16 family.</text>
</comment>
<dbReference type="GO" id="GO:0005737">
    <property type="term" value="C:cytoplasm"/>
    <property type="evidence" value="ECO:0007669"/>
    <property type="project" value="UniProtKB-ARBA"/>
</dbReference>
<sequence length="163" mass="17226">MLAIRLQRVGRKNDPSFRVIVTDSKMKPKTGNFLEVLGSYNARQGKPVINTERAKHWLSMGAQASGTVHNLLVDLKAVAGKKVNVLGKKTPIVKEVPKEEVKAAAPVVAAAPAPVAEIVPEVVVEASVETPAPEVAVEAPAEVVAETPALEVVAEVTPTEEAK</sequence>
<dbReference type="EMBL" id="MHUW01000021">
    <property type="protein sequence ID" value="OHA82999.1"/>
    <property type="molecule type" value="Genomic_DNA"/>
</dbReference>
<dbReference type="STRING" id="1802727.A2937_02225"/>
<dbReference type="SUPFAM" id="SSF54565">
    <property type="entry name" value="Ribosomal protein S16"/>
    <property type="match status" value="1"/>
</dbReference>
<dbReference type="PANTHER" id="PTHR12919:SF20">
    <property type="entry name" value="SMALL RIBOSOMAL SUBUNIT PROTEIN BS16M"/>
    <property type="match status" value="1"/>
</dbReference>
<evidence type="ECO:0000256" key="2">
    <source>
        <dbReference type="ARBA" id="ARBA00023274"/>
    </source>
</evidence>
<dbReference type="AlphaFoldDB" id="A0A1G2SEC3"/>
<comment type="caution">
    <text evidence="4">The sequence shown here is derived from an EMBL/GenBank/DDBJ whole genome shotgun (WGS) entry which is preliminary data.</text>
</comment>
<evidence type="ECO:0000313" key="4">
    <source>
        <dbReference type="EMBL" id="OHA82999.1"/>
    </source>
</evidence>
<dbReference type="InterPro" id="IPR023803">
    <property type="entry name" value="Ribosomal_bS16_dom_sf"/>
</dbReference>
<accession>A0A1G2SEC3</accession>
<dbReference type="GO" id="GO:0003735">
    <property type="term" value="F:structural constituent of ribosome"/>
    <property type="evidence" value="ECO:0007669"/>
    <property type="project" value="InterPro"/>
</dbReference>
<dbReference type="Pfam" id="PF00886">
    <property type="entry name" value="Ribosomal_S16"/>
    <property type="match status" value="1"/>
</dbReference>
<evidence type="ECO:0000313" key="5">
    <source>
        <dbReference type="Proteomes" id="UP000177987"/>
    </source>
</evidence>
<keyword evidence="2 3" id="KW-0687">Ribonucleoprotein</keyword>
<gene>
    <name evidence="3" type="primary">rpsP</name>
    <name evidence="4" type="ORF">A2937_02225</name>
</gene>
<dbReference type="InterPro" id="IPR000307">
    <property type="entry name" value="Ribosomal_bS16"/>
</dbReference>
<organism evidence="4 5">
    <name type="scientific">Candidatus Yonathbacteria bacterium RIFCSPLOWO2_01_FULL_47_33b</name>
    <dbReference type="NCBI Taxonomy" id="1802727"/>
    <lineage>
        <taxon>Bacteria</taxon>
        <taxon>Candidatus Yonathiibacteriota</taxon>
    </lineage>
</organism>
<dbReference type="GO" id="GO:0006412">
    <property type="term" value="P:translation"/>
    <property type="evidence" value="ECO:0007669"/>
    <property type="project" value="UniProtKB-UniRule"/>
</dbReference>